<dbReference type="Proteomes" id="UP000231823">
    <property type="component" value="Chromosome"/>
</dbReference>
<keyword evidence="1" id="KW-0472">Membrane</keyword>
<gene>
    <name evidence="2" type="ORF">SFLOR_v1c05550</name>
</gene>
<feature type="transmembrane region" description="Helical" evidence="1">
    <location>
        <begin position="46"/>
        <end position="72"/>
    </location>
</feature>
<dbReference type="OrthoDB" id="9862990at2"/>
<keyword evidence="3" id="KW-1185">Reference proteome</keyword>
<dbReference type="AlphaFoldDB" id="A0A2K8SDS1"/>
<feature type="transmembrane region" description="Helical" evidence="1">
    <location>
        <begin position="84"/>
        <end position="104"/>
    </location>
</feature>
<sequence>MNIKLKEINSQRIKACIVTLILQTMSTLSLLIAAVVQSIYPLTNEAILLLWLFSIYFLYANIWIGIVLAMDLKNKINSKNEIKLLFSGVGSIISIFSLIVWIIFVREIYYEKKYNIDLLENVGVEDEETSSKGE</sequence>
<reference evidence="2 3" key="1">
    <citation type="submission" date="2017-12" db="EMBL/GenBank/DDBJ databases">
        <title>Complete genome sequence of Spiroplasma floricola 23-6 (ATCC 29989).</title>
        <authorList>
            <person name="Tsai Y.-M."/>
            <person name="Wu P.-S."/>
            <person name="Lo W.-S."/>
            <person name="Kuo C.-H."/>
        </authorList>
    </citation>
    <scope>NUCLEOTIDE SEQUENCE [LARGE SCALE GENOMIC DNA]</scope>
    <source>
        <strain evidence="2 3">23-6</strain>
    </source>
</reference>
<dbReference type="EMBL" id="CP025057">
    <property type="protein sequence ID" value="AUB31607.1"/>
    <property type="molecule type" value="Genomic_DNA"/>
</dbReference>
<evidence type="ECO:0008006" key="4">
    <source>
        <dbReference type="Google" id="ProtNLM"/>
    </source>
</evidence>
<keyword evidence="1" id="KW-1133">Transmembrane helix</keyword>
<accession>A0A2K8SDS1</accession>
<evidence type="ECO:0000256" key="1">
    <source>
        <dbReference type="SAM" id="Phobius"/>
    </source>
</evidence>
<evidence type="ECO:0000313" key="3">
    <source>
        <dbReference type="Proteomes" id="UP000231823"/>
    </source>
</evidence>
<protein>
    <recommendedName>
        <fullName evidence="4">Transmembrane protein</fullName>
    </recommendedName>
</protein>
<evidence type="ECO:0000313" key="2">
    <source>
        <dbReference type="EMBL" id="AUB31607.1"/>
    </source>
</evidence>
<keyword evidence="1" id="KW-0812">Transmembrane</keyword>
<organism evidence="2 3">
    <name type="scientific">Spiroplasma floricola 23-6</name>
    <dbReference type="NCBI Taxonomy" id="1336749"/>
    <lineage>
        <taxon>Bacteria</taxon>
        <taxon>Bacillati</taxon>
        <taxon>Mycoplasmatota</taxon>
        <taxon>Mollicutes</taxon>
        <taxon>Entomoplasmatales</taxon>
        <taxon>Spiroplasmataceae</taxon>
        <taxon>Spiroplasma</taxon>
    </lineage>
</organism>
<dbReference type="RefSeq" id="WP_100916592.1">
    <property type="nucleotide sequence ID" value="NZ_CP025057.1"/>
</dbReference>
<dbReference type="KEGG" id="sfz:SFLOR_v1c05550"/>
<feature type="transmembrane region" description="Helical" evidence="1">
    <location>
        <begin position="20"/>
        <end position="40"/>
    </location>
</feature>
<name>A0A2K8SDS1_9MOLU</name>
<proteinExistence type="predicted"/>